<dbReference type="SMART" id="SM00387">
    <property type="entry name" value="HATPase_c"/>
    <property type="match status" value="1"/>
</dbReference>
<dbReference type="Gene3D" id="1.10.287.130">
    <property type="match status" value="1"/>
</dbReference>
<sequence length="450" mass="49853">MRWLLDRLTPRTLSGQLAIIILLAVVLVVSIETLTEPLRDRLFPSDDMDAILDRLTMVAEVLGDATAQEQSWLLARAADFGFDLQIVPEAALNDMAAASTSLSFAQMAIETLFPPDREIMPGAAWLMVDGRRALALPVGPDTMLLATNLPAPLESDDFTGPLTYYILSFATLLLLFSFYAARTIVRPIDRIVHELDRTDGISEERHIREEGTREVIRLSRALNAMRARIRAMVDMRMRMLRGVSHDLRTPLTRLKMRVERVEDEALRTSMLADVDRIDALASQTLAYLRIDARGESEERVDISSLLQTVQAEFADVGHSVTYSGPSGVVAICRPMSLMRAISNLCDNGVKFGTRVEITLDTRADKIRICVSDDGPGIPPDQRLLVTEPFFKLEESRNAQTDPGFGLGLSIVAEIVKAHDATLSFHDNEPHGLAACICLPSRIGETAMRRS</sequence>
<evidence type="ECO:0000256" key="7">
    <source>
        <dbReference type="ARBA" id="ARBA00022679"/>
    </source>
</evidence>
<reference evidence="18 19" key="1">
    <citation type="submission" date="2016-11" db="EMBL/GenBank/DDBJ databases">
        <authorList>
            <person name="Varghese N."/>
            <person name="Submissions S."/>
        </authorList>
    </citation>
    <scope>NUCLEOTIDE SEQUENCE [LARGE SCALE GENOMIC DNA]</scope>
    <source>
        <strain evidence="18 19">DSM 21988</strain>
    </source>
</reference>
<dbReference type="EMBL" id="FQZC01000001">
    <property type="protein sequence ID" value="SHI57251.1"/>
    <property type="molecule type" value="Genomic_DNA"/>
</dbReference>
<dbReference type="InterPro" id="IPR003661">
    <property type="entry name" value="HisK_dim/P_dom"/>
</dbReference>
<comment type="caution">
    <text evidence="18">The sequence shown here is derived from an EMBL/GenBank/DDBJ whole genome shotgun (WGS) entry which is preliminary data.</text>
</comment>
<dbReference type="Pfam" id="PF02518">
    <property type="entry name" value="HATPase_c"/>
    <property type="match status" value="1"/>
</dbReference>
<dbReference type="InterPro" id="IPR005467">
    <property type="entry name" value="His_kinase_dom"/>
</dbReference>
<keyword evidence="14 15" id="KW-0472">Membrane</keyword>
<dbReference type="PRINTS" id="PR00344">
    <property type="entry name" value="BCTRLSENSOR"/>
</dbReference>
<dbReference type="PANTHER" id="PTHR44936:SF5">
    <property type="entry name" value="SENSOR HISTIDINE KINASE ENVZ"/>
    <property type="match status" value="1"/>
</dbReference>
<dbReference type="InterPro" id="IPR050980">
    <property type="entry name" value="2C_sensor_his_kinase"/>
</dbReference>
<dbReference type="InterPro" id="IPR003660">
    <property type="entry name" value="HAMP_dom"/>
</dbReference>
<dbReference type="SUPFAM" id="SSF55874">
    <property type="entry name" value="ATPase domain of HSP90 chaperone/DNA topoisomerase II/histidine kinase"/>
    <property type="match status" value="1"/>
</dbReference>
<dbReference type="EC" id="2.7.13.3" evidence="3"/>
<evidence type="ECO:0000256" key="8">
    <source>
        <dbReference type="ARBA" id="ARBA00022692"/>
    </source>
</evidence>
<dbReference type="CDD" id="cd00082">
    <property type="entry name" value="HisKA"/>
    <property type="match status" value="1"/>
</dbReference>
<keyword evidence="11" id="KW-0067">ATP-binding</keyword>
<dbReference type="SMART" id="SM00388">
    <property type="entry name" value="HisKA"/>
    <property type="match status" value="1"/>
</dbReference>
<keyword evidence="19" id="KW-1185">Reference proteome</keyword>
<dbReference type="InterPro" id="IPR004358">
    <property type="entry name" value="Sig_transdc_His_kin-like_C"/>
</dbReference>
<accession>A0ABY1I4E6</accession>
<dbReference type="PANTHER" id="PTHR44936">
    <property type="entry name" value="SENSOR PROTEIN CREC"/>
    <property type="match status" value="1"/>
</dbReference>
<evidence type="ECO:0000256" key="10">
    <source>
        <dbReference type="ARBA" id="ARBA00022777"/>
    </source>
</evidence>
<keyword evidence="5" id="KW-0997">Cell inner membrane</keyword>
<evidence type="ECO:0000256" key="1">
    <source>
        <dbReference type="ARBA" id="ARBA00000085"/>
    </source>
</evidence>
<evidence type="ECO:0000256" key="14">
    <source>
        <dbReference type="ARBA" id="ARBA00023136"/>
    </source>
</evidence>
<evidence type="ECO:0000256" key="2">
    <source>
        <dbReference type="ARBA" id="ARBA00004429"/>
    </source>
</evidence>
<evidence type="ECO:0000256" key="6">
    <source>
        <dbReference type="ARBA" id="ARBA00022553"/>
    </source>
</evidence>
<dbReference type="Proteomes" id="UP000184290">
    <property type="component" value="Unassembled WGS sequence"/>
</dbReference>
<evidence type="ECO:0000256" key="9">
    <source>
        <dbReference type="ARBA" id="ARBA00022741"/>
    </source>
</evidence>
<feature type="domain" description="Histidine kinase" evidence="16">
    <location>
        <begin position="242"/>
        <end position="442"/>
    </location>
</feature>
<dbReference type="Pfam" id="PF00512">
    <property type="entry name" value="HisKA"/>
    <property type="match status" value="1"/>
</dbReference>
<comment type="catalytic activity">
    <reaction evidence="1">
        <text>ATP + protein L-histidine = ADP + protein N-phospho-L-histidine.</text>
        <dbReference type="EC" id="2.7.13.3"/>
    </reaction>
</comment>
<feature type="transmembrane region" description="Helical" evidence="15">
    <location>
        <begin position="12"/>
        <end position="31"/>
    </location>
</feature>
<evidence type="ECO:0000256" key="4">
    <source>
        <dbReference type="ARBA" id="ARBA00022475"/>
    </source>
</evidence>
<evidence type="ECO:0000256" key="3">
    <source>
        <dbReference type="ARBA" id="ARBA00012438"/>
    </source>
</evidence>
<gene>
    <name evidence="18" type="ORF">SAMN02745911_0547</name>
</gene>
<dbReference type="InterPro" id="IPR036890">
    <property type="entry name" value="HATPase_C_sf"/>
</dbReference>
<keyword evidence="7" id="KW-0808">Transferase</keyword>
<dbReference type="PROSITE" id="PS50109">
    <property type="entry name" value="HIS_KIN"/>
    <property type="match status" value="1"/>
</dbReference>
<dbReference type="CDD" id="cd00075">
    <property type="entry name" value="HATPase"/>
    <property type="match status" value="1"/>
</dbReference>
<evidence type="ECO:0000256" key="11">
    <source>
        <dbReference type="ARBA" id="ARBA00022840"/>
    </source>
</evidence>
<protein>
    <recommendedName>
        <fullName evidence="3">histidine kinase</fullName>
        <ecNumber evidence="3">2.7.13.3</ecNumber>
    </recommendedName>
</protein>
<keyword evidence="13" id="KW-0902">Two-component regulatory system</keyword>
<evidence type="ECO:0000256" key="12">
    <source>
        <dbReference type="ARBA" id="ARBA00022989"/>
    </source>
</evidence>
<dbReference type="RefSeq" id="WP_073468981.1">
    <property type="nucleotide sequence ID" value="NZ_FQZC01000001.1"/>
</dbReference>
<feature type="transmembrane region" description="Helical" evidence="15">
    <location>
        <begin position="162"/>
        <end position="181"/>
    </location>
</feature>
<keyword evidence="9" id="KW-0547">Nucleotide-binding</keyword>
<dbReference type="InterPro" id="IPR036097">
    <property type="entry name" value="HisK_dim/P_sf"/>
</dbReference>
<organism evidence="18 19">
    <name type="scientific">Aureimonas altamirensis DSM 21988</name>
    <dbReference type="NCBI Taxonomy" id="1121026"/>
    <lineage>
        <taxon>Bacteria</taxon>
        <taxon>Pseudomonadati</taxon>
        <taxon>Pseudomonadota</taxon>
        <taxon>Alphaproteobacteria</taxon>
        <taxon>Hyphomicrobiales</taxon>
        <taxon>Aurantimonadaceae</taxon>
        <taxon>Aureimonas</taxon>
    </lineage>
</organism>
<keyword evidence="12 15" id="KW-1133">Transmembrane helix</keyword>
<name>A0ABY1I4E6_9HYPH</name>
<evidence type="ECO:0000256" key="5">
    <source>
        <dbReference type="ARBA" id="ARBA00022519"/>
    </source>
</evidence>
<dbReference type="GO" id="GO:0016301">
    <property type="term" value="F:kinase activity"/>
    <property type="evidence" value="ECO:0007669"/>
    <property type="project" value="UniProtKB-KW"/>
</dbReference>
<keyword evidence="6" id="KW-0597">Phosphoprotein</keyword>
<proteinExistence type="predicted"/>
<dbReference type="Gene3D" id="3.30.565.10">
    <property type="entry name" value="Histidine kinase-like ATPase, C-terminal domain"/>
    <property type="match status" value="1"/>
</dbReference>
<keyword evidence="4" id="KW-1003">Cell membrane</keyword>
<evidence type="ECO:0000259" key="17">
    <source>
        <dbReference type="PROSITE" id="PS50885"/>
    </source>
</evidence>
<evidence type="ECO:0000256" key="15">
    <source>
        <dbReference type="SAM" id="Phobius"/>
    </source>
</evidence>
<evidence type="ECO:0000259" key="16">
    <source>
        <dbReference type="PROSITE" id="PS50109"/>
    </source>
</evidence>
<keyword evidence="10 18" id="KW-0418">Kinase</keyword>
<keyword evidence="8 15" id="KW-0812">Transmembrane</keyword>
<dbReference type="SUPFAM" id="SSF47384">
    <property type="entry name" value="Homodimeric domain of signal transducing histidine kinase"/>
    <property type="match status" value="1"/>
</dbReference>
<comment type="subcellular location">
    <subcellularLocation>
        <location evidence="2">Cell inner membrane</location>
        <topology evidence="2">Multi-pass membrane protein</topology>
    </subcellularLocation>
</comment>
<evidence type="ECO:0000256" key="13">
    <source>
        <dbReference type="ARBA" id="ARBA00023012"/>
    </source>
</evidence>
<dbReference type="PROSITE" id="PS50885">
    <property type="entry name" value="HAMP"/>
    <property type="match status" value="1"/>
</dbReference>
<evidence type="ECO:0000313" key="19">
    <source>
        <dbReference type="Proteomes" id="UP000184290"/>
    </source>
</evidence>
<feature type="domain" description="HAMP" evidence="17">
    <location>
        <begin position="182"/>
        <end position="234"/>
    </location>
</feature>
<evidence type="ECO:0000313" key="18">
    <source>
        <dbReference type="EMBL" id="SHI57251.1"/>
    </source>
</evidence>
<dbReference type="InterPro" id="IPR003594">
    <property type="entry name" value="HATPase_dom"/>
</dbReference>